<organism evidence="1 2">
    <name type="scientific">Mesotoga infera</name>
    <dbReference type="NCBI Taxonomy" id="1236046"/>
    <lineage>
        <taxon>Bacteria</taxon>
        <taxon>Thermotogati</taxon>
        <taxon>Thermotogota</taxon>
        <taxon>Thermotogae</taxon>
        <taxon>Kosmotogales</taxon>
        <taxon>Kosmotogaceae</taxon>
        <taxon>Mesotoga</taxon>
    </lineage>
</organism>
<dbReference type="Proteomes" id="UP000055014">
    <property type="component" value="Unassembled WGS sequence"/>
</dbReference>
<name>A0A101HWP9_9BACT</name>
<accession>A0A101HWP9</accession>
<proteinExistence type="predicted"/>
<evidence type="ECO:0000313" key="1">
    <source>
        <dbReference type="EMBL" id="KUK84752.1"/>
    </source>
</evidence>
<dbReference type="GO" id="GO:0016853">
    <property type="term" value="F:isomerase activity"/>
    <property type="evidence" value="ECO:0007669"/>
    <property type="project" value="InterPro"/>
</dbReference>
<dbReference type="EMBL" id="LGGW01000233">
    <property type="protein sequence ID" value="KUK84752.1"/>
    <property type="molecule type" value="Genomic_DNA"/>
</dbReference>
<dbReference type="InterPro" id="IPR032586">
    <property type="entry name" value="UxaE"/>
</dbReference>
<gene>
    <name evidence="1" type="ORF">XE02_1603</name>
</gene>
<dbReference type="SUPFAM" id="SSF51569">
    <property type="entry name" value="Aldolase"/>
    <property type="match status" value="1"/>
</dbReference>
<dbReference type="AlphaFoldDB" id="A0A101HWP9"/>
<dbReference type="Pfam" id="PF16257">
    <property type="entry name" value="UxaE"/>
    <property type="match status" value="1"/>
</dbReference>
<comment type="caution">
    <text evidence="1">The sequence shown here is derived from an EMBL/GenBank/DDBJ whole genome shotgun (WGS) entry which is preliminary data.</text>
</comment>
<feature type="non-terminal residue" evidence="1">
    <location>
        <position position="235"/>
    </location>
</feature>
<protein>
    <submittedName>
        <fullName evidence="1">Uncharacterized protein</fullName>
    </submittedName>
</protein>
<evidence type="ECO:0000313" key="2">
    <source>
        <dbReference type="Proteomes" id="UP000055014"/>
    </source>
</evidence>
<reference evidence="2" key="1">
    <citation type="journal article" date="2015" name="MBio">
        <title>Genome-Resolved Metagenomic Analysis Reveals Roles for Candidate Phyla and Other Microbial Community Members in Biogeochemical Transformations in Oil Reservoirs.</title>
        <authorList>
            <person name="Hu P."/>
            <person name="Tom L."/>
            <person name="Singh A."/>
            <person name="Thomas B.C."/>
            <person name="Baker B.J."/>
            <person name="Piceno Y.M."/>
            <person name="Andersen G.L."/>
            <person name="Banfield J.F."/>
        </authorList>
    </citation>
    <scope>NUCLEOTIDE SEQUENCE [LARGE SCALE GENOMIC DNA]</scope>
</reference>
<sequence length="235" mass="27261">MVGERIIDLFRKIFEQRYEIYSSSFKGKHGYYFFMVKDRQKKYLTIAGLPEKLKELKFQAEEEKLINSDENLLFQICPLIHNNLAQLQIFLNYLKPSCTKEKSIPSFGTGDRLGIATPAHIQAFQGKNIFPVLAQLSTREITRTESSLQKVLDNALWGCFEVGYEGPFGADADHIKDLDNLQEAINCGFKLYTLDPSDHINNDVMKLTREELKKEYQSLPERGEMEKIYLNKEYQ</sequence>